<dbReference type="Ensembl" id="ENSCSAVT00000008221.1">
    <property type="protein sequence ID" value="ENSCSAVP00000008113.1"/>
    <property type="gene ID" value="ENSCSAVG00000004829.1"/>
</dbReference>
<feature type="domain" description="Fibrinogen C-terminal" evidence="5">
    <location>
        <begin position="1"/>
        <end position="49"/>
    </location>
</feature>
<reference evidence="6" key="2">
    <citation type="submission" date="2025-08" db="UniProtKB">
        <authorList>
            <consortium name="Ensembl"/>
        </authorList>
    </citation>
    <scope>IDENTIFICATION</scope>
</reference>
<evidence type="ECO:0000256" key="3">
    <source>
        <dbReference type="ARBA" id="ARBA00022837"/>
    </source>
</evidence>
<name>H2YS03_CIOSA</name>
<evidence type="ECO:0000313" key="7">
    <source>
        <dbReference type="Proteomes" id="UP000007875"/>
    </source>
</evidence>
<protein>
    <recommendedName>
        <fullName evidence="5">Fibrinogen C-terminal domain-containing protein</fullName>
    </recommendedName>
</protein>
<evidence type="ECO:0000256" key="1">
    <source>
        <dbReference type="ARBA" id="ARBA00022723"/>
    </source>
</evidence>
<dbReference type="Proteomes" id="UP000007875">
    <property type="component" value="Unassembled WGS sequence"/>
</dbReference>
<dbReference type="Gene3D" id="3.90.215.10">
    <property type="entry name" value="Gamma Fibrinogen, chain A, domain 1"/>
    <property type="match status" value="1"/>
</dbReference>
<dbReference type="Pfam" id="PF00147">
    <property type="entry name" value="Fibrinogen_C"/>
    <property type="match status" value="1"/>
</dbReference>
<evidence type="ECO:0000259" key="5">
    <source>
        <dbReference type="PROSITE" id="PS51406"/>
    </source>
</evidence>
<accession>H2YS03</accession>
<dbReference type="HOGENOM" id="CLU_066147_0_0_1"/>
<keyword evidence="1" id="KW-0479">Metal-binding</keyword>
<dbReference type="GO" id="GO:0070492">
    <property type="term" value="F:oligosaccharide binding"/>
    <property type="evidence" value="ECO:0007669"/>
    <property type="project" value="TreeGrafter"/>
</dbReference>
<dbReference type="PANTHER" id="PTHR16146:SF46">
    <property type="entry name" value="INTELECTIN-1A-RELATED"/>
    <property type="match status" value="1"/>
</dbReference>
<dbReference type="InParanoid" id="H2YS03"/>
<sequence length="284" mass="30938">FLSLDASCKQIKLRNLNSTNGIYTIVGANGNPYPVYCDMTSDSGGWTLVASVHENFIGEGVGRCTVGDRWSSQQGSSALRPEGDGSWQNLNTFGDAVSATSDDYKSQAYFELQATDIMVWQVPNDTPALHFSSAAYLKYRTTDGFLTRFGGNLYKLYSVHYPVVAGVYTFPSDSGPSIPVVFDRGSVNTVLSHMPINVEPNVEAGYIQFRAISIHRDAFAFCPGVRNKPTFYNPSQSCIGSSGKTEGLTYCGDFSGLMHNGHAPGTGWSADNTLLKSSFLIFYR</sequence>
<dbReference type="NCBIfam" id="NF040941">
    <property type="entry name" value="GGGWT_bact"/>
    <property type="match status" value="1"/>
</dbReference>
<dbReference type="InterPro" id="IPR036056">
    <property type="entry name" value="Fibrinogen-like_C"/>
</dbReference>
<reference evidence="6" key="3">
    <citation type="submission" date="2025-09" db="UniProtKB">
        <authorList>
            <consortium name="Ensembl"/>
        </authorList>
    </citation>
    <scope>IDENTIFICATION</scope>
</reference>
<keyword evidence="4" id="KW-1015">Disulfide bond</keyword>
<evidence type="ECO:0000256" key="4">
    <source>
        <dbReference type="ARBA" id="ARBA00023157"/>
    </source>
</evidence>
<proteinExistence type="predicted"/>
<dbReference type="SUPFAM" id="SSF56496">
    <property type="entry name" value="Fibrinogen C-terminal domain-like"/>
    <property type="match status" value="1"/>
</dbReference>
<evidence type="ECO:0000313" key="6">
    <source>
        <dbReference type="Ensembl" id="ENSCSAVP00000008113.1"/>
    </source>
</evidence>
<dbReference type="InterPro" id="IPR014716">
    <property type="entry name" value="Fibrinogen_a/b/g_C_1"/>
</dbReference>
<dbReference type="AlphaFoldDB" id="H2YS03"/>
<dbReference type="GO" id="GO:0005615">
    <property type="term" value="C:extracellular space"/>
    <property type="evidence" value="ECO:0007669"/>
    <property type="project" value="TreeGrafter"/>
</dbReference>
<dbReference type="PROSITE" id="PS51406">
    <property type="entry name" value="FIBRINOGEN_C_2"/>
    <property type="match status" value="1"/>
</dbReference>
<evidence type="ECO:0000256" key="2">
    <source>
        <dbReference type="ARBA" id="ARBA00022734"/>
    </source>
</evidence>
<organism evidence="6 7">
    <name type="scientific">Ciona savignyi</name>
    <name type="common">Pacific transparent sea squirt</name>
    <dbReference type="NCBI Taxonomy" id="51511"/>
    <lineage>
        <taxon>Eukaryota</taxon>
        <taxon>Metazoa</taxon>
        <taxon>Chordata</taxon>
        <taxon>Tunicata</taxon>
        <taxon>Ascidiacea</taxon>
        <taxon>Phlebobranchia</taxon>
        <taxon>Cionidae</taxon>
        <taxon>Ciona</taxon>
    </lineage>
</organism>
<dbReference type="InterPro" id="IPR002181">
    <property type="entry name" value="Fibrinogen_a/b/g_C_dom"/>
</dbReference>
<dbReference type="OMA" id="DYKNPSH"/>
<dbReference type="eggNOG" id="ENOG502QU6C">
    <property type="taxonomic scope" value="Eukaryota"/>
</dbReference>
<dbReference type="GO" id="GO:0046872">
    <property type="term" value="F:metal ion binding"/>
    <property type="evidence" value="ECO:0007669"/>
    <property type="project" value="UniProtKB-KW"/>
</dbReference>
<reference evidence="7" key="1">
    <citation type="submission" date="2003-08" db="EMBL/GenBank/DDBJ databases">
        <authorList>
            <person name="Birren B."/>
            <person name="Nusbaum C."/>
            <person name="Abebe A."/>
            <person name="Abouelleil A."/>
            <person name="Adekoya E."/>
            <person name="Ait-zahra M."/>
            <person name="Allen N."/>
            <person name="Allen T."/>
            <person name="An P."/>
            <person name="Anderson M."/>
            <person name="Anderson S."/>
            <person name="Arachchi H."/>
            <person name="Armbruster J."/>
            <person name="Bachantsang P."/>
            <person name="Baldwin J."/>
            <person name="Barry A."/>
            <person name="Bayul T."/>
            <person name="Blitshsteyn B."/>
            <person name="Bloom T."/>
            <person name="Blye J."/>
            <person name="Boguslavskiy L."/>
            <person name="Borowsky M."/>
            <person name="Boukhgalter B."/>
            <person name="Brunache A."/>
            <person name="Butler J."/>
            <person name="Calixte N."/>
            <person name="Calvo S."/>
            <person name="Camarata J."/>
            <person name="Campo K."/>
            <person name="Chang J."/>
            <person name="Cheshatsang Y."/>
            <person name="Citroen M."/>
            <person name="Collymore A."/>
            <person name="Considine T."/>
            <person name="Cook A."/>
            <person name="Cooke P."/>
            <person name="Corum B."/>
            <person name="Cuomo C."/>
            <person name="David R."/>
            <person name="Dawoe T."/>
            <person name="Degray S."/>
            <person name="Dodge S."/>
            <person name="Dooley K."/>
            <person name="Dorje P."/>
            <person name="Dorjee K."/>
            <person name="Dorris L."/>
            <person name="Duffey N."/>
            <person name="Dupes A."/>
            <person name="Elkins T."/>
            <person name="Engels R."/>
            <person name="Erickson J."/>
            <person name="Farina A."/>
            <person name="Faro S."/>
            <person name="Ferreira P."/>
            <person name="Fischer H."/>
            <person name="Fitzgerald M."/>
            <person name="Foley K."/>
            <person name="Gage D."/>
            <person name="Galagan J."/>
            <person name="Gearin G."/>
            <person name="Gnerre S."/>
            <person name="Gnirke A."/>
            <person name="Goyette A."/>
            <person name="Graham J."/>
            <person name="Grandbois E."/>
            <person name="Gyaltsen K."/>
            <person name="Hafez N."/>
            <person name="Hagopian D."/>
            <person name="Hagos B."/>
            <person name="Hall J."/>
            <person name="Hatcher B."/>
            <person name="Heller A."/>
            <person name="Higgins H."/>
            <person name="Honan T."/>
            <person name="Horn A."/>
            <person name="Houde N."/>
            <person name="Hughes L."/>
            <person name="Hulme W."/>
            <person name="Husby E."/>
            <person name="Iliev I."/>
            <person name="Jaffe D."/>
            <person name="Jones C."/>
            <person name="Kamal M."/>
            <person name="Kamat A."/>
            <person name="Kamvysselis M."/>
            <person name="Karlsson E."/>
            <person name="Kells C."/>
            <person name="Kieu A."/>
            <person name="Kisner P."/>
            <person name="Kodira C."/>
            <person name="Kulbokas E."/>
            <person name="Labutti K."/>
            <person name="Lama D."/>
            <person name="Landers T."/>
            <person name="Leger J."/>
            <person name="Levine S."/>
            <person name="Lewis D."/>
            <person name="Lewis T."/>
            <person name="Lindblad-toh K."/>
            <person name="Liu X."/>
            <person name="Lokyitsang T."/>
            <person name="Lokyitsang Y."/>
            <person name="Lucien O."/>
            <person name="Lui A."/>
            <person name="Ma L.J."/>
            <person name="Mabbitt R."/>
            <person name="Macdonald J."/>
            <person name="Maclean C."/>
            <person name="Major J."/>
            <person name="Manning J."/>
            <person name="Marabella R."/>
            <person name="Maru K."/>
            <person name="Matthews C."/>
            <person name="Mauceli E."/>
            <person name="Mccarthy M."/>
            <person name="Mcdonough S."/>
            <person name="Mcghee T."/>
            <person name="Meldrim J."/>
            <person name="Meneus L."/>
            <person name="Mesirov J."/>
            <person name="Mihalev A."/>
            <person name="Mihova T."/>
            <person name="Mikkelsen T."/>
            <person name="Mlenga V."/>
            <person name="Moru K."/>
            <person name="Mozes J."/>
            <person name="Mulrain L."/>
            <person name="Munson G."/>
            <person name="Naylor J."/>
            <person name="Newes C."/>
            <person name="Nguyen C."/>
            <person name="Nguyen N."/>
            <person name="Nguyen T."/>
            <person name="Nicol R."/>
            <person name="Nielsen C."/>
            <person name="Nizzari M."/>
            <person name="Norbu C."/>
            <person name="Norbu N."/>
            <person name="O'donnell P."/>
            <person name="Okoawo O."/>
            <person name="O'leary S."/>
            <person name="Omotosho B."/>
            <person name="O'neill K."/>
            <person name="Osman S."/>
            <person name="Parker S."/>
            <person name="Perrin D."/>
            <person name="Phunkhang P."/>
            <person name="Piqani B."/>
            <person name="Purcell S."/>
            <person name="Rachupka T."/>
            <person name="Ramasamy U."/>
            <person name="Rameau R."/>
            <person name="Ray V."/>
            <person name="Raymond C."/>
            <person name="Retta R."/>
            <person name="Richardson S."/>
            <person name="Rise C."/>
            <person name="Rodriguez J."/>
            <person name="Rogers J."/>
            <person name="Rogov P."/>
            <person name="Rutman M."/>
            <person name="Schupbach R."/>
            <person name="Seaman C."/>
            <person name="Settipalli S."/>
            <person name="Sharpe T."/>
            <person name="Sheridan J."/>
            <person name="Sherpa N."/>
            <person name="Shi J."/>
            <person name="Smirnov S."/>
            <person name="Smith C."/>
            <person name="Sougnez C."/>
            <person name="Spencer B."/>
            <person name="Stalker J."/>
            <person name="Stange-thomann N."/>
            <person name="Stavropoulos S."/>
            <person name="Stetson K."/>
            <person name="Stone C."/>
            <person name="Stone S."/>
            <person name="Stubbs M."/>
            <person name="Talamas J."/>
            <person name="Tchuinga P."/>
            <person name="Tenzing P."/>
            <person name="Tesfaye S."/>
            <person name="Theodore J."/>
            <person name="Thoulutsang Y."/>
            <person name="Topham K."/>
            <person name="Towey S."/>
            <person name="Tsamla T."/>
            <person name="Tsomo N."/>
            <person name="Vallee D."/>
            <person name="Vassiliev H."/>
            <person name="Venkataraman V."/>
            <person name="Vinson J."/>
            <person name="Vo A."/>
            <person name="Wade C."/>
            <person name="Wang S."/>
            <person name="Wangchuk T."/>
            <person name="Wangdi T."/>
            <person name="Whittaker C."/>
            <person name="Wilkinson J."/>
            <person name="Wu Y."/>
            <person name="Wyman D."/>
            <person name="Yadav S."/>
            <person name="Yang S."/>
            <person name="Yang X."/>
            <person name="Yeager S."/>
            <person name="Yee E."/>
            <person name="Young G."/>
            <person name="Zainoun J."/>
            <person name="Zembeck L."/>
            <person name="Zimmer A."/>
            <person name="Zody M."/>
            <person name="Lander E."/>
        </authorList>
    </citation>
    <scope>NUCLEOTIDE SEQUENCE [LARGE SCALE GENOMIC DNA]</scope>
</reference>
<keyword evidence="2" id="KW-0430">Lectin</keyword>
<keyword evidence="3" id="KW-0106">Calcium</keyword>
<keyword evidence="7" id="KW-1185">Reference proteome</keyword>
<dbReference type="GeneTree" id="ENSGT00940000163443"/>
<dbReference type="PANTHER" id="PTHR16146">
    <property type="entry name" value="INTELECTIN"/>
    <property type="match status" value="1"/>
</dbReference>